<dbReference type="PROSITE" id="PS50118">
    <property type="entry name" value="HMG_BOX_2"/>
    <property type="match status" value="1"/>
</dbReference>
<feature type="region of interest" description="Disordered" evidence="4">
    <location>
        <begin position="427"/>
        <end position="458"/>
    </location>
</feature>
<protein>
    <submittedName>
        <fullName evidence="6">SoxL1</fullName>
    </submittedName>
</protein>
<feature type="compositionally biased region" description="Low complexity" evidence="4">
    <location>
        <begin position="92"/>
        <end position="101"/>
    </location>
</feature>
<dbReference type="InterPro" id="IPR051356">
    <property type="entry name" value="SOX/SOX-like_TF"/>
</dbReference>
<reference evidence="6" key="1">
    <citation type="journal article" date="2012" name="Evodevo">
        <title>Genome-wide analysis of the sox family in the calcareous sponge Sycon ciliatum: multiple genes with unique expression patterns.</title>
        <authorList>
            <person name="Fortunato S."/>
            <person name="Adamski M."/>
            <person name="Bergum B."/>
            <person name="Guder C."/>
            <person name="Jordal S."/>
            <person name="Leininger S."/>
            <person name="Zwafink C."/>
            <person name="Rapp H.T."/>
            <person name="Adamska M."/>
        </authorList>
    </citation>
    <scope>NUCLEOTIDE SEQUENCE</scope>
</reference>
<evidence type="ECO:0000259" key="5">
    <source>
        <dbReference type="PROSITE" id="PS50118"/>
    </source>
</evidence>
<keyword evidence="1 3" id="KW-0238">DNA-binding</keyword>
<dbReference type="EMBL" id="JX171150">
    <property type="protein sequence ID" value="AFO66686.1"/>
    <property type="molecule type" value="mRNA"/>
</dbReference>
<dbReference type="Gene3D" id="1.10.30.10">
    <property type="entry name" value="High mobility group box domain"/>
    <property type="match status" value="1"/>
</dbReference>
<organism evidence="6">
    <name type="scientific">Sycon ciliatum</name>
    <dbReference type="NCBI Taxonomy" id="27933"/>
    <lineage>
        <taxon>Eukaryota</taxon>
        <taxon>Metazoa</taxon>
        <taxon>Porifera</taxon>
        <taxon>Calcarea</taxon>
        <taxon>Calcaronea</taxon>
        <taxon>Leucosolenida</taxon>
        <taxon>Sycettidae</taxon>
        <taxon>Sycon</taxon>
    </lineage>
</organism>
<feature type="domain" description="HMG box" evidence="5">
    <location>
        <begin position="114"/>
        <end position="183"/>
    </location>
</feature>
<dbReference type="PANTHER" id="PTHR45789:SF2">
    <property type="entry name" value="FI18025P1"/>
    <property type="match status" value="1"/>
</dbReference>
<dbReference type="AlphaFoldDB" id="I7DEF1"/>
<feature type="compositionally biased region" description="Polar residues" evidence="4">
    <location>
        <begin position="38"/>
        <end position="51"/>
    </location>
</feature>
<dbReference type="SUPFAM" id="SSF47095">
    <property type="entry name" value="HMG-box"/>
    <property type="match status" value="1"/>
</dbReference>
<feature type="DNA-binding region" description="HMG box" evidence="3">
    <location>
        <begin position="114"/>
        <end position="183"/>
    </location>
</feature>
<evidence type="ECO:0000256" key="1">
    <source>
        <dbReference type="ARBA" id="ARBA00023125"/>
    </source>
</evidence>
<dbReference type="PANTHER" id="PTHR45789">
    <property type="entry name" value="FI18025P1"/>
    <property type="match status" value="1"/>
</dbReference>
<dbReference type="SMART" id="SM00398">
    <property type="entry name" value="HMG"/>
    <property type="match status" value="1"/>
</dbReference>
<evidence type="ECO:0000313" key="6">
    <source>
        <dbReference type="EMBL" id="AFO66686.1"/>
    </source>
</evidence>
<dbReference type="GO" id="GO:0005634">
    <property type="term" value="C:nucleus"/>
    <property type="evidence" value="ECO:0007669"/>
    <property type="project" value="UniProtKB-UniRule"/>
</dbReference>
<evidence type="ECO:0000256" key="4">
    <source>
        <dbReference type="SAM" id="MobiDB-lite"/>
    </source>
</evidence>
<keyword evidence="2 3" id="KW-0539">Nucleus</keyword>
<dbReference type="Pfam" id="PF00505">
    <property type="entry name" value="HMG_box"/>
    <property type="match status" value="1"/>
</dbReference>
<accession>I7DEF1</accession>
<dbReference type="GO" id="GO:0000978">
    <property type="term" value="F:RNA polymerase II cis-regulatory region sequence-specific DNA binding"/>
    <property type="evidence" value="ECO:0007669"/>
    <property type="project" value="TreeGrafter"/>
</dbReference>
<sequence>MASMRQGHFPDLAEGSPGNWSSKSNSPRSSYGIPSACSVYSGSDQGRSCPSSPEKRPDSSPEPAGVVCTNCSHSLVNSVSAAGKASPPVHKATAATPPAGTAKDEEEEEEPKKLKRPMSAFLIWARTERRRLHNIVPQKMPNSEISKLLGQKWRIMPEALKAPYHEQAAKACDEYREANPKRRRRQPRAQGAVPLKATTKSSITEDTMVRLMQFDEAPKETASIAPAPNGTLPLAAVSTQDSMACSSHYDYSPTSTCTGLSLYSSTSRTYCRSTSSDDSLHDHLLQLEVDAADVARMQLPMEAAWSPQLTAQFPYMADIAAYNTALQVSTAPPTPSISGAFSSIAPPAMASSSAAFLPGMIQRMLPATPLSAGPNHPVFLADEPPVHANSHLSGSPVDPSSCVHVHVHVPDVVSSAQLMPPQNVAIASSTREGSAMSRPGKAQQSTAPSSQHPMKPVNSMPLAVSPPVSLSAGNISSHGLQQNGSMPVGALLQQNGTYAPSLQFPSWFGDLL</sequence>
<feature type="compositionally biased region" description="Low complexity" evidence="4">
    <location>
        <begin position="21"/>
        <end position="30"/>
    </location>
</feature>
<name>I7DEF1_9METZ</name>
<proteinExistence type="evidence at transcript level"/>
<feature type="compositionally biased region" description="Polar residues" evidence="4">
    <location>
        <begin position="442"/>
        <end position="452"/>
    </location>
</feature>
<dbReference type="InterPro" id="IPR009071">
    <property type="entry name" value="HMG_box_dom"/>
</dbReference>
<feature type="region of interest" description="Disordered" evidence="4">
    <location>
        <begin position="1"/>
        <end position="65"/>
    </location>
</feature>
<feature type="region of interest" description="Disordered" evidence="4">
    <location>
        <begin position="81"/>
        <end position="114"/>
    </location>
</feature>
<dbReference type="InterPro" id="IPR036910">
    <property type="entry name" value="HMG_box_dom_sf"/>
</dbReference>
<dbReference type="GO" id="GO:0000981">
    <property type="term" value="F:DNA-binding transcription factor activity, RNA polymerase II-specific"/>
    <property type="evidence" value="ECO:0007669"/>
    <property type="project" value="TreeGrafter"/>
</dbReference>
<evidence type="ECO:0000256" key="2">
    <source>
        <dbReference type="ARBA" id="ARBA00023242"/>
    </source>
</evidence>
<evidence type="ECO:0000256" key="3">
    <source>
        <dbReference type="PROSITE-ProRule" id="PRU00267"/>
    </source>
</evidence>